<organism evidence="3">
    <name type="scientific">Melampsora larici-populina (strain 98AG31 / pathotype 3-4-7)</name>
    <name type="common">Poplar leaf rust fungus</name>
    <dbReference type="NCBI Taxonomy" id="747676"/>
    <lineage>
        <taxon>Eukaryota</taxon>
        <taxon>Fungi</taxon>
        <taxon>Dikarya</taxon>
        <taxon>Basidiomycota</taxon>
        <taxon>Pucciniomycotina</taxon>
        <taxon>Pucciniomycetes</taxon>
        <taxon>Pucciniales</taxon>
        <taxon>Melampsoraceae</taxon>
        <taxon>Melampsora</taxon>
    </lineage>
</organism>
<dbReference type="SUPFAM" id="SSF52047">
    <property type="entry name" value="RNI-like"/>
    <property type="match status" value="1"/>
</dbReference>
<keyword evidence="3" id="KW-1185">Reference proteome</keyword>
<name>F4SAU2_MELLP</name>
<evidence type="ECO:0000256" key="1">
    <source>
        <dbReference type="SAM" id="MobiDB-lite"/>
    </source>
</evidence>
<dbReference type="OrthoDB" id="10455885at2759"/>
<accession>F4SAU2</accession>
<dbReference type="KEGG" id="mlr:MELLADRAFT_69454"/>
<evidence type="ECO:0000313" key="3">
    <source>
        <dbReference type="Proteomes" id="UP000001072"/>
    </source>
</evidence>
<reference evidence="3" key="1">
    <citation type="journal article" date="2011" name="Proc. Natl. Acad. Sci. U.S.A.">
        <title>Obligate biotrophy features unraveled by the genomic analysis of rust fungi.</title>
        <authorList>
            <person name="Duplessis S."/>
            <person name="Cuomo C.A."/>
            <person name="Lin Y.-C."/>
            <person name="Aerts A."/>
            <person name="Tisserant E."/>
            <person name="Veneault-Fourrey C."/>
            <person name="Joly D.L."/>
            <person name="Hacquard S."/>
            <person name="Amselem J."/>
            <person name="Cantarel B.L."/>
            <person name="Chiu R."/>
            <person name="Coutinho P.M."/>
            <person name="Feau N."/>
            <person name="Field M."/>
            <person name="Frey P."/>
            <person name="Gelhaye E."/>
            <person name="Goldberg J."/>
            <person name="Grabherr M.G."/>
            <person name="Kodira C.D."/>
            <person name="Kohler A."/>
            <person name="Kuees U."/>
            <person name="Lindquist E.A."/>
            <person name="Lucas S.M."/>
            <person name="Mago R."/>
            <person name="Mauceli E."/>
            <person name="Morin E."/>
            <person name="Murat C."/>
            <person name="Pangilinan J.L."/>
            <person name="Park R."/>
            <person name="Pearson M."/>
            <person name="Quesneville H."/>
            <person name="Rouhier N."/>
            <person name="Sakthikumar S."/>
            <person name="Salamov A.A."/>
            <person name="Schmutz J."/>
            <person name="Selles B."/>
            <person name="Shapiro H."/>
            <person name="Tanguay P."/>
            <person name="Tuskan G.A."/>
            <person name="Henrissat B."/>
            <person name="Van de Peer Y."/>
            <person name="Rouze P."/>
            <person name="Ellis J.G."/>
            <person name="Dodds P.N."/>
            <person name="Schein J.E."/>
            <person name="Zhong S."/>
            <person name="Hamelin R.C."/>
            <person name="Grigoriev I.V."/>
            <person name="Szabo L.J."/>
            <person name="Martin F."/>
        </authorList>
    </citation>
    <scope>NUCLEOTIDE SEQUENCE [LARGE SCALE GENOMIC DNA]</scope>
    <source>
        <strain evidence="3">98AG31 / pathotype 3-4-7</strain>
    </source>
</reference>
<feature type="region of interest" description="Disordered" evidence="1">
    <location>
        <begin position="442"/>
        <end position="480"/>
    </location>
</feature>
<dbReference type="VEuPathDB" id="FungiDB:MELLADRAFT_69454"/>
<evidence type="ECO:0000313" key="2">
    <source>
        <dbReference type="EMBL" id="EGF98224.1"/>
    </source>
</evidence>
<protein>
    <submittedName>
        <fullName evidence="2">Uncharacterized protein</fullName>
    </submittedName>
</protein>
<feature type="compositionally biased region" description="Acidic residues" evidence="1">
    <location>
        <begin position="468"/>
        <end position="480"/>
    </location>
</feature>
<dbReference type="Proteomes" id="UP000001072">
    <property type="component" value="Unassembled WGS sequence"/>
</dbReference>
<dbReference type="GeneID" id="18931246"/>
<dbReference type="AlphaFoldDB" id="F4SAU2"/>
<dbReference type="InParanoid" id="F4SAU2"/>
<sequence length="480" mass="55403">MDLNHQALKYQTLELREELDGSEIEDLQDYQADHQLIKDHSREISLNLRFTSKGHQSADSLASEGPELDKDTVEIINKNKEQLEVIQDIIKSATPESILSLHWDVGRDHTGRWIPFDLFDPETPGYAIHARNLLQTVSTFTNLNTLEYVSHDTSSRFEDEISKTVQLLPHLEILVIARVWIDVQGWDHDDTFEQDDEMEMSKLIGQRLSSLTTLKRLHLQGLVAPRASWGELDWKSPLEYLKVAECSWLFGLAVFPFARAFQKTLLGLTIGCTTPRNMNEVIAPEFDFAKEFEALEELQVLKDLEVTSPQDAPFSPQTFLDEIAQAPKLKHLEIYFDYYDHVLPHINKLIEKSEPVWPSLQTLVAYNNVEDEEREFPQMEEKTIWEAEKEDPFKFGVLNAEWRQHEELSAQDACRYGRLSSSDGRSIEVKVKYEENNWNRSVSLKLGDPSSLQDQDSEDSRDRVDSGYGEEMEDIEDNDD</sequence>
<gene>
    <name evidence="2" type="ORF">MELLADRAFT_69454</name>
</gene>
<proteinExistence type="predicted"/>
<dbReference type="HOGENOM" id="CLU_517849_0_0_1"/>
<dbReference type="RefSeq" id="XP_007418485.1">
    <property type="nucleotide sequence ID" value="XM_007418423.1"/>
</dbReference>
<dbReference type="EMBL" id="GL883181">
    <property type="protein sequence ID" value="EGF98224.1"/>
    <property type="molecule type" value="Genomic_DNA"/>
</dbReference>